<dbReference type="Proteomes" id="UP000678499">
    <property type="component" value="Unassembled WGS sequence"/>
</dbReference>
<dbReference type="EMBL" id="OA885592">
    <property type="protein sequence ID" value="CAD7282176.1"/>
    <property type="molecule type" value="Genomic_DNA"/>
</dbReference>
<accession>A0A7R9BV61</accession>
<dbReference type="InterPro" id="IPR041555">
    <property type="entry name" value="MG3"/>
</dbReference>
<dbReference type="Pfam" id="PF07703">
    <property type="entry name" value="A2M_BRD"/>
    <property type="match status" value="1"/>
</dbReference>
<dbReference type="InterPro" id="IPR040839">
    <property type="entry name" value="MG4"/>
</dbReference>
<feature type="non-terminal residue" evidence="3">
    <location>
        <position position="1"/>
    </location>
</feature>
<dbReference type="InterPro" id="IPR050473">
    <property type="entry name" value="A2M/Complement_sys"/>
</dbReference>
<proteinExistence type="predicted"/>
<dbReference type="Pfam" id="PF17791">
    <property type="entry name" value="MG3"/>
    <property type="match status" value="1"/>
</dbReference>
<dbReference type="Gene3D" id="6.20.50.160">
    <property type="match status" value="1"/>
</dbReference>
<evidence type="ECO:0000313" key="3">
    <source>
        <dbReference type="EMBL" id="CAD7282176.1"/>
    </source>
</evidence>
<dbReference type="EMBL" id="CAJPEX010003555">
    <property type="protein sequence ID" value="CAG0922328.1"/>
    <property type="molecule type" value="Genomic_DNA"/>
</dbReference>
<dbReference type="SMART" id="SM01359">
    <property type="entry name" value="A2M_N_2"/>
    <property type="match status" value="1"/>
</dbReference>
<dbReference type="Gene3D" id="2.60.40.1930">
    <property type="match status" value="2"/>
</dbReference>
<dbReference type="Gene3D" id="2.60.40.10">
    <property type="entry name" value="Immunoglobulins"/>
    <property type="match status" value="1"/>
</dbReference>
<organism evidence="3">
    <name type="scientific">Notodromas monacha</name>
    <dbReference type="NCBI Taxonomy" id="399045"/>
    <lineage>
        <taxon>Eukaryota</taxon>
        <taxon>Metazoa</taxon>
        <taxon>Ecdysozoa</taxon>
        <taxon>Arthropoda</taxon>
        <taxon>Crustacea</taxon>
        <taxon>Oligostraca</taxon>
        <taxon>Ostracoda</taxon>
        <taxon>Podocopa</taxon>
        <taxon>Podocopida</taxon>
        <taxon>Cypridocopina</taxon>
        <taxon>Cypridoidea</taxon>
        <taxon>Cyprididae</taxon>
        <taxon>Notodromas</taxon>
    </lineage>
</organism>
<sequence length="728" mass="81444">GYILTLPKVLWGNVTVSAHLNLFNVADEGSITLKFMRIDSNVTIWEQTEKIKGEASKSVPLYVPWVSESQMMQLKIEGRFGTLSLPSYTIENTQNVYVEARPWITFIQPDKELYLPGQLIRFRILSVTPDLRPSLEPIADVWLEDTTGTRVAQWKNVPVIAYVGIAQMEFQLSEEPPQGTWFIKAKVDGQTEMKTIQVSEYVLPKFSLTIVRPDVVLANAVSIPIEFCAKYTHGQPVKGTLNAEISPRTYGYNITEKRLQVKISDQQISGCHKVVLTEAEMGMDNGRLRPYGIQIAASFKEEGTDVKDDASALLSFLFHEVELNFYKDTPQFFKPGLDFDGRVRVQSASTSQAVSGEKIEICVSGKQPTGGFQWTPFGCKNLTSGEDGYVKFTVPPVSSNFTELTVSAKAVDRPNQAYPKEQQRWGDRMSQAESSHYVKAWFSPSESYIKSDSDIVGSLPCNSKASIRIHLVTTSDPPDHLYYEVKSRGSKVQQSRFALPANTETVPESAHSVQRIDLNSSYVFDSKSNVTKFSGILIVDITPEMSPLANVVIYYVRKDGEVVADYIKLSVEKCLSHQVSLQWSKVEDYPGASVQFTVKAEPESACGIRVVDKSVDLLKSSQQLNLNNVFSQLSRFSESYSGPVIKDDWEYCQKRMNERTTTTTTTTTEAPTTEATSTTDSKSSEKTASTTTTAPTRPVPPISTPHIVPLKNNFSSFVYLFRMREFWP</sequence>
<protein>
    <recommendedName>
        <fullName evidence="2">Alpha-2-macroglobulin bait region domain-containing protein</fullName>
    </recommendedName>
</protein>
<dbReference type="OrthoDB" id="6380839at2759"/>
<dbReference type="Gene3D" id="2.60.40.1940">
    <property type="match status" value="1"/>
</dbReference>
<evidence type="ECO:0000259" key="2">
    <source>
        <dbReference type="SMART" id="SM01359"/>
    </source>
</evidence>
<dbReference type="InterPro" id="IPR011625">
    <property type="entry name" value="A2M_N_BRD"/>
</dbReference>
<dbReference type="Pfam" id="PF17789">
    <property type="entry name" value="MG4"/>
    <property type="match status" value="1"/>
</dbReference>
<evidence type="ECO:0000313" key="4">
    <source>
        <dbReference type="Proteomes" id="UP000678499"/>
    </source>
</evidence>
<feature type="region of interest" description="Disordered" evidence="1">
    <location>
        <begin position="660"/>
        <end position="704"/>
    </location>
</feature>
<dbReference type="GO" id="GO:0004866">
    <property type="term" value="F:endopeptidase inhibitor activity"/>
    <property type="evidence" value="ECO:0007669"/>
    <property type="project" value="InterPro"/>
</dbReference>
<feature type="compositionally biased region" description="Low complexity" evidence="1">
    <location>
        <begin position="660"/>
        <end position="696"/>
    </location>
</feature>
<dbReference type="Pfam" id="PF01835">
    <property type="entry name" value="MG2"/>
    <property type="match status" value="1"/>
</dbReference>
<name>A0A7R9BV61_9CRUS</name>
<feature type="domain" description="Alpha-2-macroglobulin bait region" evidence="2">
    <location>
        <begin position="448"/>
        <end position="618"/>
    </location>
</feature>
<gene>
    <name evidence="3" type="ORF">NMOB1V02_LOCUS9806</name>
</gene>
<dbReference type="PANTHER" id="PTHR11412">
    <property type="entry name" value="MACROGLOBULIN / COMPLEMENT"/>
    <property type="match status" value="1"/>
</dbReference>
<dbReference type="InterPro" id="IPR002890">
    <property type="entry name" value="MG2"/>
</dbReference>
<reference evidence="3" key="1">
    <citation type="submission" date="2020-11" db="EMBL/GenBank/DDBJ databases">
        <authorList>
            <person name="Tran Van P."/>
        </authorList>
    </citation>
    <scope>NUCLEOTIDE SEQUENCE</scope>
</reference>
<evidence type="ECO:0000256" key="1">
    <source>
        <dbReference type="SAM" id="MobiDB-lite"/>
    </source>
</evidence>
<dbReference type="InterPro" id="IPR013783">
    <property type="entry name" value="Ig-like_fold"/>
</dbReference>
<dbReference type="PANTHER" id="PTHR11412:SF171">
    <property type="entry name" value="PREGNANCY ZONE PROTEIN-LIKE PROTEIN"/>
    <property type="match status" value="1"/>
</dbReference>
<keyword evidence="4" id="KW-1185">Reference proteome</keyword>
<dbReference type="AlphaFoldDB" id="A0A7R9BV61"/>